<evidence type="ECO:0000313" key="1">
    <source>
        <dbReference type="EMBL" id="MEJ5946957.1"/>
    </source>
</evidence>
<dbReference type="RefSeq" id="WP_339576330.1">
    <property type="nucleotide sequence ID" value="NZ_JBBIAA010000044.1"/>
</dbReference>
<name>A0ABU8RPC6_9ACTN</name>
<proteinExistence type="predicted"/>
<reference evidence="1 2" key="1">
    <citation type="journal article" date="2017" name="Int. J. Syst. Evol. Microbiol.">
        <title>Pseudokineococcus basanitobsidens sp. nov., isolated from volcanic rock.</title>
        <authorList>
            <person name="Lee D.W."/>
            <person name="Park M.Y."/>
            <person name="Kim J.J."/>
            <person name="Kim B.S."/>
        </authorList>
    </citation>
    <scope>NUCLEOTIDE SEQUENCE [LARGE SCALE GENOMIC DNA]</scope>
    <source>
        <strain evidence="1 2">DSM 103726</strain>
    </source>
</reference>
<sequence>MFRQAATALASSGAPPTATKWIREYLRITYGTPHVDSTENYPAQISALVAALTGGTSSKRVHLDRLTRQALDHTVAQATKTHPPWRSLDQTKRWMSADEK</sequence>
<comment type="caution">
    <text evidence="1">The sequence shown here is derived from an EMBL/GenBank/DDBJ whole genome shotgun (WGS) entry which is preliminary data.</text>
</comment>
<gene>
    <name evidence="1" type="ORF">WDZ17_16810</name>
</gene>
<keyword evidence="2" id="KW-1185">Reference proteome</keyword>
<dbReference type="EMBL" id="JBBIAA010000044">
    <property type="protein sequence ID" value="MEJ5946957.1"/>
    <property type="molecule type" value="Genomic_DNA"/>
</dbReference>
<protein>
    <submittedName>
        <fullName evidence="1">Uncharacterized protein</fullName>
    </submittedName>
</protein>
<organism evidence="1 2">
    <name type="scientific">Pseudokineococcus basanitobsidens</name>
    <dbReference type="NCBI Taxonomy" id="1926649"/>
    <lineage>
        <taxon>Bacteria</taxon>
        <taxon>Bacillati</taxon>
        <taxon>Actinomycetota</taxon>
        <taxon>Actinomycetes</taxon>
        <taxon>Kineosporiales</taxon>
        <taxon>Kineosporiaceae</taxon>
        <taxon>Pseudokineococcus</taxon>
    </lineage>
</organism>
<accession>A0ABU8RPC6</accession>
<evidence type="ECO:0000313" key="2">
    <source>
        <dbReference type="Proteomes" id="UP001387100"/>
    </source>
</evidence>
<dbReference type="Proteomes" id="UP001387100">
    <property type="component" value="Unassembled WGS sequence"/>
</dbReference>